<dbReference type="InterPro" id="IPR051417">
    <property type="entry name" value="SDr/BOS_complex"/>
</dbReference>
<keyword evidence="5" id="KW-0812">Transmembrane</keyword>
<dbReference type="Proteomes" id="UP000184310">
    <property type="component" value="Unassembled WGS sequence"/>
</dbReference>
<feature type="non-terminal residue" evidence="7">
    <location>
        <position position="1"/>
    </location>
</feature>
<dbReference type="GO" id="GO:0005576">
    <property type="term" value="C:extracellular region"/>
    <property type="evidence" value="ECO:0007669"/>
    <property type="project" value="UniProtKB-SubCell"/>
</dbReference>
<reference evidence="7 8" key="1">
    <citation type="submission" date="2016-11" db="EMBL/GenBank/DDBJ databases">
        <authorList>
            <person name="Jaros S."/>
            <person name="Januszkiewicz K."/>
            <person name="Wedrychowicz H."/>
        </authorList>
    </citation>
    <scope>NUCLEOTIDE SEQUENCE [LARGE SCALE GENOMIC DNA]</scope>
    <source>
        <strain evidence="7 8">DSM 21758</strain>
    </source>
</reference>
<dbReference type="InterPro" id="IPR033764">
    <property type="entry name" value="Sdr_B"/>
</dbReference>
<evidence type="ECO:0000256" key="4">
    <source>
        <dbReference type="SAM" id="MobiDB-lite"/>
    </source>
</evidence>
<evidence type="ECO:0000256" key="2">
    <source>
        <dbReference type="ARBA" id="ARBA00022525"/>
    </source>
</evidence>
<dbReference type="Pfam" id="PF17210">
    <property type="entry name" value="SdrD_B"/>
    <property type="match status" value="3"/>
</dbReference>
<evidence type="ECO:0000256" key="3">
    <source>
        <dbReference type="ARBA" id="ARBA00022729"/>
    </source>
</evidence>
<protein>
    <submittedName>
        <fullName evidence="7">Cna protein B-type domain-containing protein</fullName>
    </submittedName>
</protein>
<sequence length="366" mass="39939">YIFEGLDAGDYKVQFEMPSDYKTWTEKGKGDGKNDSKVNFIKNTDNKVTTDVVTLKAGDKNLNQDAGVTKLGSIGDLLWNDANQNGKQDPGEEGLPGQKVTLNDDKGNEIATTTTDSNGKYKFENLLEGNYVVTFTKPDGYKFTAKEKEGVEAALDSNIDESGKATVTLGYGENNITVDAGILKVEPSIPNKEDKVGKIGDTVWLDKNNNGVQDEDEAGVDGVKITLYSEDGTKIAETMTKNGGKYLFDNLKYGDYKIVFELPKGYKFTKQGSIDEDLDSDADNTGLTKIIKLDEKTSIKLTIDAGVVKCDDKLVSTSENEKILKNKNEKIINAIVKTGEVLGTNQLLLLGMISGVLGVIVIKRKR</sequence>
<keyword evidence="3" id="KW-0732">Signal</keyword>
<dbReference type="PANTHER" id="PTHR23303:SF15">
    <property type="entry name" value="COLOSSIN-A"/>
    <property type="match status" value="1"/>
</dbReference>
<dbReference type="InterPro" id="IPR013783">
    <property type="entry name" value="Ig-like_fold"/>
</dbReference>
<dbReference type="SUPFAM" id="SSF117074">
    <property type="entry name" value="Hypothetical protein PA1324"/>
    <property type="match status" value="2"/>
</dbReference>
<dbReference type="PANTHER" id="PTHR23303">
    <property type="entry name" value="CARBOXYPEPTIDASE REGULATORY REGION-CONTAINING"/>
    <property type="match status" value="1"/>
</dbReference>
<keyword evidence="8" id="KW-1185">Reference proteome</keyword>
<evidence type="ECO:0000256" key="5">
    <source>
        <dbReference type="SAM" id="Phobius"/>
    </source>
</evidence>
<feature type="region of interest" description="Disordered" evidence="4">
    <location>
        <begin position="83"/>
        <end position="102"/>
    </location>
</feature>
<keyword evidence="2" id="KW-0964">Secreted</keyword>
<evidence type="ECO:0000313" key="7">
    <source>
        <dbReference type="EMBL" id="SHK41878.1"/>
    </source>
</evidence>
<evidence type="ECO:0000259" key="6">
    <source>
        <dbReference type="Pfam" id="PF17210"/>
    </source>
</evidence>
<keyword evidence="5" id="KW-0472">Membrane</keyword>
<dbReference type="Gene3D" id="2.60.40.10">
    <property type="entry name" value="Immunoglobulins"/>
    <property type="match status" value="3"/>
</dbReference>
<dbReference type="AlphaFoldDB" id="A0A1M6SBG7"/>
<comment type="subcellular location">
    <subcellularLocation>
        <location evidence="1">Secreted</location>
    </subcellularLocation>
</comment>
<evidence type="ECO:0000313" key="8">
    <source>
        <dbReference type="Proteomes" id="UP000184310"/>
    </source>
</evidence>
<feature type="domain" description="SD-repeat containing protein B" evidence="6">
    <location>
        <begin position="73"/>
        <end position="182"/>
    </location>
</feature>
<dbReference type="STRING" id="1121302.SAMN02745163_03758"/>
<name>A0A1M6SBG7_9CLOT</name>
<feature type="transmembrane region" description="Helical" evidence="5">
    <location>
        <begin position="342"/>
        <end position="362"/>
    </location>
</feature>
<dbReference type="RefSeq" id="WP_200802915.1">
    <property type="nucleotide sequence ID" value="NZ_FQZB01000017.1"/>
</dbReference>
<evidence type="ECO:0000256" key="1">
    <source>
        <dbReference type="ARBA" id="ARBA00004613"/>
    </source>
</evidence>
<keyword evidence="5" id="KW-1133">Transmembrane helix</keyword>
<dbReference type="EMBL" id="FQZB01000017">
    <property type="protein sequence ID" value="SHK41878.1"/>
    <property type="molecule type" value="Genomic_DNA"/>
</dbReference>
<feature type="domain" description="SD-repeat containing protein B" evidence="6">
    <location>
        <begin position="198"/>
        <end position="307"/>
    </location>
</feature>
<feature type="domain" description="SD-repeat containing protein B" evidence="6">
    <location>
        <begin position="1"/>
        <end position="68"/>
    </location>
</feature>
<proteinExistence type="predicted"/>
<accession>A0A1M6SBG7</accession>
<organism evidence="7 8">
    <name type="scientific">Clostridium cavendishii DSM 21758</name>
    <dbReference type="NCBI Taxonomy" id="1121302"/>
    <lineage>
        <taxon>Bacteria</taxon>
        <taxon>Bacillati</taxon>
        <taxon>Bacillota</taxon>
        <taxon>Clostridia</taxon>
        <taxon>Eubacteriales</taxon>
        <taxon>Clostridiaceae</taxon>
        <taxon>Clostridium</taxon>
    </lineage>
</organism>
<gene>
    <name evidence="7" type="ORF">SAMN02745163_03758</name>
</gene>